<evidence type="ECO:0000313" key="4">
    <source>
        <dbReference type="EMBL" id="SNT04839.1"/>
    </source>
</evidence>
<evidence type="ECO:0000313" key="5">
    <source>
        <dbReference type="Proteomes" id="UP000198309"/>
    </source>
</evidence>
<keyword evidence="5" id="KW-1185">Reference proteome</keyword>
<dbReference type="Pfam" id="PF03886">
    <property type="entry name" value="ABC_trans_aux"/>
    <property type="match status" value="1"/>
</dbReference>
<evidence type="ECO:0000256" key="1">
    <source>
        <dbReference type="SAM" id="SignalP"/>
    </source>
</evidence>
<dbReference type="InterPro" id="IPR005586">
    <property type="entry name" value="ABC_trans_aux"/>
</dbReference>
<dbReference type="RefSeq" id="WP_089391859.1">
    <property type="nucleotide sequence ID" value="NZ_FNEC01000001.1"/>
</dbReference>
<sequence>MKAPLRLFGYSALAALLGACSILPRAETPDVYLLPAQQQPPRATPAVDWSLRVLAPRASQVLDSNRIAVQPRGDLLSVYKGARWADGAPPLLRDRLLDAFRADGRIQALSSDEVSLQADLELGGDLRAFQGEYRDKGVEAVVILEARLVRSATQRIVATRRFEVRQPAAGEKVPEVVTAFGQATDRLAAEVVGWTLQQGQAQKFER</sequence>
<dbReference type="SUPFAM" id="SSF159594">
    <property type="entry name" value="XCC0632-like"/>
    <property type="match status" value="1"/>
</dbReference>
<accession>A0A239JGB1</accession>
<dbReference type="Gene3D" id="3.40.50.10610">
    <property type="entry name" value="ABC-type transport auxiliary lipoprotein component"/>
    <property type="match status" value="1"/>
</dbReference>
<dbReference type="AlphaFoldDB" id="A0A239JGB1"/>
<evidence type="ECO:0000259" key="2">
    <source>
        <dbReference type="Pfam" id="PF03886"/>
    </source>
</evidence>
<dbReference type="EMBL" id="FNEC01000001">
    <property type="protein sequence ID" value="SDH93810.1"/>
    <property type="molecule type" value="Genomic_DNA"/>
</dbReference>
<evidence type="ECO:0000313" key="3">
    <source>
        <dbReference type="EMBL" id="SDH93810.1"/>
    </source>
</evidence>
<dbReference type="Proteomes" id="UP000199693">
    <property type="component" value="Unassembled WGS sequence"/>
</dbReference>
<feature type="chain" id="PRO_5030040807" evidence="1">
    <location>
        <begin position="27"/>
        <end position="206"/>
    </location>
</feature>
<dbReference type="Proteomes" id="UP000198309">
    <property type="component" value="Unassembled WGS sequence"/>
</dbReference>
<proteinExistence type="predicted"/>
<protein>
    <submittedName>
        <fullName evidence="3">Cholesterol transport system auxiliary component</fullName>
    </submittedName>
</protein>
<reference evidence="3 6" key="1">
    <citation type="submission" date="2016-10" db="EMBL/GenBank/DDBJ databases">
        <authorList>
            <person name="de Groot N.N."/>
        </authorList>
    </citation>
    <scope>NUCLEOTIDE SEQUENCE [LARGE SCALE GENOMIC DNA]</scope>
    <source>
        <strain evidence="3 6">CCM 7361</strain>
    </source>
</reference>
<keyword evidence="1" id="KW-0732">Signal</keyword>
<feature type="domain" description="ABC-type transport auxiliary lipoprotein component" evidence="2">
    <location>
        <begin position="32"/>
        <end position="191"/>
    </location>
</feature>
<dbReference type="EMBL" id="FZPC01000012">
    <property type="protein sequence ID" value="SNT04839.1"/>
    <property type="molecule type" value="Genomic_DNA"/>
</dbReference>
<gene>
    <name evidence="3" type="ORF">SAMN05216189_100146</name>
    <name evidence="4" type="ORF">SAMN06295949_112130</name>
</gene>
<feature type="signal peptide" evidence="1">
    <location>
        <begin position="1"/>
        <end position="26"/>
    </location>
</feature>
<organism evidence="3 6">
    <name type="scientific">Pseudomonas delhiensis</name>
    <dbReference type="NCBI Taxonomy" id="366289"/>
    <lineage>
        <taxon>Bacteria</taxon>
        <taxon>Pseudomonadati</taxon>
        <taxon>Pseudomonadota</taxon>
        <taxon>Gammaproteobacteria</taxon>
        <taxon>Pseudomonadales</taxon>
        <taxon>Pseudomonadaceae</taxon>
        <taxon>Pseudomonas</taxon>
    </lineage>
</organism>
<reference evidence="4 5" key="2">
    <citation type="submission" date="2017-06" db="EMBL/GenBank/DDBJ databases">
        <authorList>
            <person name="Varghese N."/>
            <person name="Submissions S."/>
        </authorList>
    </citation>
    <scope>NUCLEOTIDE SEQUENCE [LARGE SCALE GENOMIC DNA]</scope>
    <source>
        <strain evidence="4 5">RLD-1</strain>
    </source>
</reference>
<name>A0A239JGB1_9PSED</name>
<evidence type="ECO:0000313" key="6">
    <source>
        <dbReference type="Proteomes" id="UP000199693"/>
    </source>
</evidence>
<dbReference type="PROSITE" id="PS51257">
    <property type="entry name" value="PROKAR_LIPOPROTEIN"/>
    <property type="match status" value="1"/>
</dbReference>